<dbReference type="SUPFAM" id="SSF48403">
    <property type="entry name" value="Ankyrin repeat"/>
    <property type="match status" value="1"/>
</dbReference>
<dbReference type="InterPro" id="IPR002110">
    <property type="entry name" value="Ankyrin_rpt"/>
</dbReference>
<dbReference type="Pfam" id="PF12796">
    <property type="entry name" value="Ank_2"/>
    <property type="match status" value="1"/>
</dbReference>
<dbReference type="RefSeq" id="WP_045797255.1">
    <property type="nucleotide sequence ID" value="NZ_LANP01000012.1"/>
</dbReference>
<dbReference type="Proteomes" id="UP000033616">
    <property type="component" value="Unassembled WGS sequence"/>
</dbReference>
<dbReference type="OrthoDB" id="7162150at2"/>
<dbReference type="SMART" id="SM00248">
    <property type="entry name" value="ANK"/>
    <property type="match status" value="2"/>
</dbReference>
<dbReference type="AlphaFoldDB" id="A0A0F3MKM4"/>
<dbReference type="Gene3D" id="1.25.40.20">
    <property type="entry name" value="Ankyrin repeat-containing domain"/>
    <property type="match status" value="1"/>
</dbReference>
<evidence type="ECO:0000313" key="1">
    <source>
        <dbReference type="EMBL" id="KJV56191.1"/>
    </source>
</evidence>
<dbReference type="PATRIC" id="fig|1359168.3.peg.163"/>
<gene>
    <name evidence="1" type="ORF">OCHUTO_0569</name>
</gene>
<protein>
    <submittedName>
        <fullName evidence="1">Ankyrin repeat family protein</fullName>
    </submittedName>
</protein>
<keyword evidence="2" id="KW-1185">Reference proteome</keyword>
<dbReference type="EMBL" id="LANP01000012">
    <property type="protein sequence ID" value="KJV56191.1"/>
    <property type="molecule type" value="Genomic_DNA"/>
</dbReference>
<sequence length="389" mass="44749">MNESNSNQIKYIVELLQFKQFHKVSCIMEEYGINVSQVQQQVSEDILTGLKIFQQHCKKLSQSNYSNPVTTLFQAGKLEEARSSIGGRHVDTEIRKAISEGKFELTKFLIEYENEVILDYECRNDEGDTIIGFRLSRCKQYLAEIKNLLNKTEVTSSVVINTACEILDYLLTKYSSYIPNFIHNPDVSLLAHYFASKSFPECMAVLIQHRININCTDIDNNTPLDVAIENLKYDTAKLLIQNGAICSPVLIKQLPFEMAALLNTYQFFQKTNYFSDKTFIPDQVLADSLKISKFVQNPTYDLWLKLQSDTDYNIRLAQIRYEVKVNPKLLSIIEEPPTQSRKTRQSSGTIFDEETDDNLELEMIDSQSSNVTMELGGEIMEPLFKDYYE</sequence>
<accession>A0A0F3MKM4</accession>
<proteinExistence type="predicted"/>
<reference evidence="1 2" key="1">
    <citation type="submission" date="2015-02" db="EMBL/GenBank/DDBJ databases">
        <title>Genome Sequencing of Rickettsiales.</title>
        <authorList>
            <person name="Daugherty S.C."/>
            <person name="Su Q."/>
            <person name="Abolude K."/>
            <person name="Beier-Sexton M."/>
            <person name="Carlyon J.A."/>
            <person name="Carter R."/>
            <person name="Day N.P."/>
            <person name="Dumler S.J."/>
            <person name="Dyachenko V."/>
            <person name="Godinez A."/>
            <person name="Kurtti T.J."/>
            <person name="Lichay M."/>
            <person name="Mullins K.E."/>
            <person name="Ott S."/>
            <person name="Pappas-Brown V."/>
            <person name="Paris D.H."/>
            <person name="Patel P."/>
            <person name="Richards A.L."/>
            <person name="Sadzewicz L."/>
            <person name="Sears K."/>
            <person name="Seidman D."/>
            <person name="Sengamalay N."/>
            <person name="Stenos J."/>
            <person name="Tallon L.J."/>
            <person name="Vincent G."/>
            <person name="Fraser C.M."/>
            <person name="Munderloh U."/>
            <person name="Dunning-Hotopp J.C."/>
        </authorList>
    </citation>
    <scope>NUCLEOTIDE SEQUENCE [LARGE SCALE GENOMIC DNA]</scope>
    <source>
        <strain evidence="1 2">Fuller</strain>
    </source>
</reference>
<evidence type="ECO:0000313" key="2">
    <source>
        <dbReference type="Proteomes" id="UP000033616"/>
    </source>
</evidence>
<comment type="caution">
    <text evidence="1">The sequence shown here is derived from an EMBL/GenBank/DDBJ whole genome shotgun (WGS) entry which is preliminary data.</text>
</comment>
<name>A0A0F3MKM4_9RICK</name>
<dbReference type="InterPro" id="IPR036770">
    <property type="entry name" value="Ankyrin_rpt-contain_sf"/>
</dbReference>
<organism evidence="1 2">
    <name type="scientific">Orientia chuto str. Dubai</name>
    <dbReference type="NCBI Taxonomy" id="1359168"/>
    <lineage>
        <taxon>Bacteria</taxon>
        <taxon>Pseudomonadati</taxon>
        <taxon>Pseudomonadota</taxon>
        <taxon>Alphaproteobacteria</taxon>
        <taxon>Rickettsiales</taxon>
        <taxon>Rickettsiaceae</taxon>
        <taxon>Rickettsieae</taxon>
        <taxon>Orientia</taxon>
    </lineage>
</organism>